<dbReference type="SUPFAM" id="SSF46785">
    <property type="entry name" value="Winged helix' DNA-binding domain"/>
    <property type="match status" value="1"/>
</dbReference>
<dbReference type="InterPro" id="IPR036390">
    <property type="entry name" value="WH_DNA-bd_sf"/>
</dbReference>
<comment type="similarity">
    <text evidence="1">Belongs to the LysR transcriptional regulatory family.</text>
</comment>
<evidence type="ECO:0000256" key="4">
    <source>
        <dbReference type="ARBA" id="ARBA00023163"/>
    </source>
</evidence>
<sequence length="304" mass="33093">MNLRALALFKEIYWSNSVTGGASRVGMSQPSASRMLRHLEDQLGYALFDRLDGRIQPTAEAKILIQDVDQIFLRVQQTSSVAKRLAHGGGERMAVVCVHTLAPIIMPRVMATLHQRYPSLELGLDTKGQAEQLYALSCRAADLGLATGFAPPTNVDSKVFGRSRFVAIMPASHELASREVVHLEDYARYPCILGSGHDPIGGLVMEQFTHAGIRPDVRVTLGSPLLCYEAVRNFGYLAIGGGLTTLTMYGNPDIVIRPIEPAFDFAVYALWNPQTPSSGARKLLLSLLEQALKPILSPSPALAL</sequence>
<protein>
    <submittedName>
        <fullName evidence="6">LysR family transcriptional regulator</fullName>
    </submittedName>
</protein>
<dbReference type="PRINTS" id="PR00039">
    <property type="entry name" value="HTHLYSR"/>
</dbReference>
<name>A0ABS3KJT3_9PROT</name>
<dbReference type="Proteomes" id="UP001518990">
    <property type="component" value="Unassembled WGS sequence"/>
</dbReference>
<dbReference type="EMBL" id="JACTNF010000057">
    <property type="protein sequence ID" value="MBO1077267.1"/>
    <property type="molecule type" value="Genomic_DNA"/>
</dbReference>
<dbReference type="InterPro" id="IPR000847">
    <property type="entry name" value="LysR_HTH_N"/>
</dbReference>
<dbReference type="InterPro" id="IPR036388">
    <property type="entry name" value="WH-like_DNA-bd_sf"/>
</dbReference>
<keyword evidence="3" id="KW-0238">DNA-binding</keyword>
<keyword evidence="7" id="KW-1185">Reference proteome</keyword>
<accession>A0ABS3KJT3</accession>
<proteinExistence type="inferred from homology"/>
<evidence type="ECO:0000256" key="1">
    <source>
        <dbReference type="ARBA" id="ARBA00009437"/>
    </source>
</evidence>
<dbReference type="InterPro" id="IPR005119">
    <property type="entry name" value="LysR_subst-bd"/>
</dbReference>
<keyword evidence="4" id="KW-0804">Transcription</keyword>
<evidence type="ECO:0000313" key="7">
    <source>
        <dbReference type="Proteomes" id="UP001518990"/>
    </source>
</evidence>
<dbReference type="PANTHER" id="PTHR30427:SF1">
    <property type="entry name" value="TRANSCRIPTIONAL ACTIVATOR PROTEIN LYSR"/>
    <property type="match status" value="1"/>
</dbReference>
<dbReference type="PROSITE" id="PS50931">
    <property type="entry name" value="HTH_LYSR"/>
    <property type="match status" value="1"/>
</dbReference>
<dbReference type="Pfam" id="PF00126">
    <property type="entry name" value="HTH_1"/>
    <property type="match status" value="1"/>
</dbReference>
<organism evidence="6 7">
    <name type="scientific">Roseomonas marmotae</name>
    <dbReference type="NCBI Taxonomy" id="2768161"/>
    <lineage>
        <taxon>Bacteria</taxon>
        <taxon>Pseudomonadati</taxon>
        <taxon>Pseudomonadota</taxon>
        <taxon>Alphaproteobacteria</taxon>
        <taxon>Acetobacterales</taxon>
        <taxon>Roseomonadaceae</taxon>
        <taxon>Roseomonas</taxon>
    </lineage>
</organism>
<dbReference type="RefSeq" id="WP_207451316.1">
    <property type="nucleotide sequence ID" value="NZ_CP061092.1"/>
</dbReference>
<evidence type="ECO:0000256" key="2">
    <source>
        <dbReference type="ARBA" id="ARBA00023015"/>
    </source>
</evidence>
<feature type="domain" description="HTH lysR-type" evidence="5">
    <location>
        <begin position="1"/>
        <end position="58"/>
    </location>
</feature>
<evidence type="ECO:0000313" key="6">
    <source>
        <dbReference type="EMBL" id="MBO1077267.1"/>
    </source>
</evidence>
<dbReference type="Gene3D" id="3.40.190.290">
    <property type="match status" value="1"/>
</dbReference>
<dbReference type="Gene3D" id="1.10.10.10">
    <property type="entry name" value="Winged helix-like DNA-binding domain superfamily/Winged helix DNA-binding domain"/>
    <property type="match status" value="1"/>
</dbReference>
<evidence type="ECO:0000259" key="5">
    <source>
        <dbReference type="PROSITE" id="PS50931"/>
    </source>
</evidence>
<dbReference type="SUPFAM" id="SSF53850">
    <property type="entry name" value="Periplasmic binding protein-like II"/>
    <property type="match status" value="1"/>
</dbReference>
<comment type="caution">
    <text evidence="6">The sequence shown here is derived from an EMBL/GenBank/DDBJ whole genome shotgun (WGS) entry which is preliminary data.</text>
</comment>
<evidence type="ECO:0000256" key="3">
    <source>
        <dbReference type="ARBA" id="ARBA00023125"/>
    </source>
</evidence>
<gene>
    <name evidence="6" type="ORF">IAI60_21980</name>
</gene>
<dbReference type="Pfam" id="PF03466">
    <property type="entry name" value="LysR_substrate"/>
    <property type="match status" value="1"/>
</dbReference>
<keyword evidence="2" id="KW-0805">Transcription regulation</keyword>
<dbReference type="PANTHER" id="PTHR30427">
    <property type="entry name" value="TRANSCRIPTIONAL ACTIVATOR PROTEIN LYSR"/>
    <property type="match status" value="1"/>
</dbReference>
<reference evidence="6 7" key="1">
    <citation type="submission" date="2020-09" db="EMBL/GenBank/DDBJ databases">
        <title>Roseomonas.</title>
        <authorList>
            <person name="Zhu W."/>
        </authorList>
    </citation>
    <scope>NUCLEOTIDE SEQUENCE [LARGE SCALE GENOMIC DNA]</scope>
    <source>
        <strain evidence="6 7">1311</strain>
    </source>
</reference>